<keyword evidence="2" id="KW-1185">Reference proteome</keyword>
<dbReference type="AlphaFoldDB" id="A0A1G7BTI8"/>
<proteinExistence type="predicted"/>
<organism evidence="1 2">
    <name type="scientific">Pricia antarctica</name>
    <dbReference type="NCBI Taxonomy" id="641691"/>
    <lineage>
        <taxon>Bacteria</taxon>
        <taxon>Pseudomonadati</taxon>
        <taxon>Bacteroidota</taxon>
        <taxon>Flavobacteriia</taxon>
        <taxon>Flavobacteriales</taxon>
        <taxon>Flavobacteriaceae</taxon>
        <taxon>Pricia</taxon>
    </lineage>
</organism>
<dbReference type="Proteomes" id="UP000199109">
    <property type="component" value="Unassembled WGS sequence"/>
</dbReference>
<gene>
    <name evidence="1" type="ORF">SAMN05421636_104266</name>
</gene>
<evidence type="ECO:0000313" key="1">
    <source>
        <dbReference type="EMBL" id="SDE29676.1"/>
    </source>
</evidence>
<dbReference type="EMBL" id="FNAO01000004">
    <property type="protein sequence ID" value="SDE29676.1"/>
    <property type="molecule type" value="Genomic_DNA"/>
</dbReference>
<sequence length="33" mass="3781">MANQNPDNADYLHFIATLNDILSREEIGKLNYS</sequence>
<name>A0A1G7BTI8_9FLAO</name>
<protein>
    <submittedName>
        <fullName evidence="1">Uncharacterized protein</fullName>
    </submittedName>
</protein>
<evidence type="ECO:0000313" key="2">
    <source>
        <dbReference type="Proteomes" id="UP000199109"/>
    </source>
</evidence>
<reference evidence="1 2" key="1">
    <citation type="submission" date="2016-10" db="EMBL/GenBank/DDBJ databases">
        <authorList>
            <person name="de Groot N.N."/>
        </authorList>
    </citation>
    <scope>NUCLEOTIDE SEQUENCE [LARGE SCALE GENOMIC DNA]</scope>
    <source>
        <strain evidence="1 2">DSM 23421</strain>
    </source>
</reference>
<accession>A0A1G7BTI8</accession>